<dbReference type="EMBL" id="WOEZ01000001">
    <property type="protein sequence ID" value="NPT53055.1"/>
    <property type="molecule type" value="Genomic_DNA"/>
</dbReference>
<organism evidence="1 2">
    <name type="scientific">Paraburkholderia elongata</name>
    <dbReference type="NCBI Taxonomy" id="2675747"/>
    <lineage>
        <taxon>Bacteria</taxon>
        <taxon>Pseudomonadati</taxon>
        <taxon>Pseudomonadota</taxon>
        <taxon>Betaproteobacteria</taxon>
        <taxon>Burkholderiales</taxon>
        <taxon>Burkholderiaceae</taxon>
        <taxon>Paraburkholderia</taxon>
    </lineage>
</organism>
<dbReference type="InterPro" id="IPR010727">
    <property type="entry name" value="DUF1302"/>
</dbReference>
<name>A0A972SJ12_9BURK</name>
<comment type="caution">
    <text evidence="1">The sequence shown here is derived from an EMBL/GenBank/DDBJ whole genome shotgun (WGS) entry which is preliminary data.</text>
</comment>
<evidence type="ECO:0000313" key="1">
    <source>
        <dbReference type="EMBL" id="NPT53055.1"/>
    </source>
</evidence>
<dbReference type="Pfam" id="PF06980">
    <property type="entry name" value="DUF1302"/>
    <property type="match status" value="1"/>
</dbReference>
<evidence type="ECO:0000313" key="2">
    <source>
        <dbReference type="Proteomes" id="UP000655523"/>
    </source>
</evidence>
<accession>A0A972SJ12</accession>
<keyword evidence="2" id="KW-1185">Reference proteome</keyword>
<protein>
    <submittedName>
        <fullName evidence="1">LysR family transcriptional regulator</fullName>
    </submittedName>
</protein>
<dbReference type="AlphaFoldDB" id="A0A972SJ12"/>
<dbReference type="Proteomes" id="UP000655523">
    <property type="component" value="Unassembled WGS sequence"/>
</dbReference>
<reference evidence="1 2" key="1">
    <citation type="submission" date="2019-11" db="EMBL/GenBank/DDBJ databases">
        <title>Metabolism of dissolved organic matter in forest soils.</title>
        <authorList>
            <person name="Cyle K.T."/>
            <person name="Wilhelm R.C."/>
            <person name="Martinez C.E."/>
        </authorList>
    </citation>
    <scope>NUCLEOTIDE SEQUENCE [LARGE SCALE GENOMIC DNA]</scope>
    <source>
        <strain evidence="1 2">5N</strain>
    </source>
</reference>
<gene>
    <name evidence="1" type="ORF">GNZ13_00085</name>
</gene>
<sequence>MLRGSLELNAGLKTGPLRWTAIGRFDREVLTSYEKDLQDMARRFTPGGPGSSLLSQYNQNELREFYVDSDIGDRVHVRLGKQQIVWGETDFFHPTDLIQGYDYRWRTFVEPESDEVRKPLIIANAKVSVPEVDGDLQLVLRPGLDRKRDIGNSYDLYGGRWAAQPFKGIDFLAGATRYDYDHPYGKANSPTGGARWTGLAGPVNYAFSYLRTFAPDPVLNPTANPIGKTPSGALGDFFFPTINVFDASVSGEIPVTGTVANLEVAYQPSRYFNTGTGLPNGTQGTGPVVRKDVITTTIRLDQKLRLESLLGTNAPSLFSLQMFDTWIQHFKSSDDIVAQVGWSAPAKRHDTLVTAFLTLNYMSSRLNPQLAGGVDVSTGDAFVIPSIEYQLGNHWRFLAEADLFFPKHSRGNPAQLGQSTYVLADFANNSQLMLRATYQF</sequence>
<proteinExistence type="predicted"/>